<proteinExistence type="predicted"/>
<dbReference type="PATRIC" id="fig|1217706.3.peg.3012"/>
<dbReference type="SUPFAM" id="SSF55166">
    <property type="entry name" value="Hedgehog/DD-peptidase"/>
    <property type="match status" value="1"/>
</dbReference>
<evidence type="ECO:0000313" key="2">
    <source>
        <dbReference type="EMBL" id="ENX20173.1"/>
    </source>
</evidence>
<evidence type="ECO:0000259" key="1">
    <source>
        <dbReference type="Pfam" id="PF08291"/>
    </source>
</evidence>
<dbReference type="Proteomes" id="UP000013173">
    <property type="component" value="Unassembled WGS sequence"/>
</dbReference>
<dbReference type="InterPro" id="IPR013230">
    <property type="entry name" value="Peptidase_M15A_C"/>
</dbReference>
<dbReference type="Pfam" id="PF08291">
    <property type="entry name" value="Peptidase_M15_3"/>
    <property type="match status" value="1"/>
</dbReference>
<name>N9NGS8_9GAMM</name>
<keyword evidence="3" id="KW-1185">Reference proteome</keyword>
<protein>
    <recommendedName>
        <fullName evidence="1">Peptidase M15A C-terminal domain-containing protein</fullName>
    </recommendedName>
</protein>
<reference evidence="2 3" key="1">
    <citation type="submission" date="2013-02" db="EMBL/GenBank/DDBJ databases">
        <title>The Genome Sequence of Acinetobacter sp. NIPH 2168.</title>
        <authorList>
            <consortium name="The Broad Institute Genome Sequencing Platform"/>
            <consortium name="The Broad Institute Genome Sequencing Center for Infectious Disease"/>
            <person name="Cerqueira G."/>
            <person name="Feldgarden M."/>
            <person name="Courvalin P."/>
            <person name="Perichon B."/>
            <person name="Grillot-Courvalin C."/>
            <person name="Clermont D."/>
            <person name="Rocha E."/>
            <person name="Yoon E.-J."/>
            <person name="Nemec A."/>
            <person name="Walker B."/>
            <person name="Young S.K."/>
            <person name="Zeng Q."/>
            <person name="Gargeya S."/>
            <person name="Fitzgerald M."/>
            <person name="Haas B."/>
            <person name="Abouelleil A."/>
            <person name="Alvarado L."/>
            <person name="Arachchi H.M."/>
            <person name="Berlin A.M."/>
            <person name="Chapman S.B."/>
            <person name="Dewar J."/>
            <person name="Goldberg J."/>
            <person name="Griggs A."/>
            <person name="Gujja S."/>
            <person name="Hansen M."/>
            <person name="Howarth C."/>
            <person name="Imamovic A."/>
            <person name="Larimer J."/>
            <person name="McCowan C."/>
            <person name="Murphy C."/>
            <person name="Neiman D."/>
            <person name="Pearson M."/>
            <person name="Priest M."/>
            <person name="Roberts A."/>
            <person name="Saif S."/>
            <person name="Shea T."/>
            <person name="Sisk P."/>
            <person name="Sykes S."/>
            <person name="Wortman J."/>
            <person name="Nusbaum C."/>
            <person name="Birren B."/>
        </authorList>
    </citation>
    <scope>NUCLEOTIDE SEQUENCE [LARGE SCALE GENOMIC DNA]</scope>
    <source>
        <strain evidence="2 3">NIPH 2168</strain>
    </source>
</reference>
<comment type="caution">
    <text evidence="2">The sequence shown here is derived from an EMBL/GenBank/DDBJ whole genome shotgun (WGS) entry which is preliminary data.</text>
</comment>
<feature type="domain" description="Peptidase M15A C-terminal" evidence="1">
    <location>
        <begin position="5"/>
        <end position="124"/>
    </location>
</feature>
<dbReference type="HOGENOM" id="CLU_124897_0_1_6"/>
<organism evidence="2 3">
    <name type="scientific">Acinetobacter vivianii</name>
    <dbReference type="NCBI Taxonomy" id="1776742"/>
    <lineage>
        <taxon>Bacteria</taxon>
        <taxon>Pseudomonadati</taxon>
        <taxon>Pseudomonadota</taxon>
        <taxon>Gammaproteobacteria</taxon>
        <taxon>Moraxellales</taxon>
        <taxon>Moraxellaceae</taxon>
        <taxon>Acinetobacter</taxon>
    </lineage>
</organism>
<dbReference type="RefSeq" id="WP_005259486.1">
    <property type="nucleotide sequence ID" value="NZ_BMDR01000002.1"/>
</dbReference>
<evidence type="ECO:0000313" key="3">
    <source>
        <dbReference type="Proteomes" id="UP000013173"/>
    </source>
</evidence>
<dbReference type="EMBL" id="APRW01000014">
    <property type="protein sequence ID" value="ENX20173.1"/>
    <property type="molecule type" value="Genomic_DNA"/>
</dbReference>
<gene>
    <name evidence="2" type="ORF">F892_03096</name>
</gene>
<sequence>MQVTKNFTIAELLHSNTAVRKGLDNTPSVDHRANLITACHELFQPVRDALNKPMLISSGYRSPSVNRAVGGSKTSAHCVGYAIDFISPSFGEPAAVAKFLAKELPKRGIKFDQIILEFDQWVHIGFKNQSGEQRGQVLTAKKVHGVTQYSNGIK</sequence>
<accession>N9NGS8</accession>
<dbReference type="GeneID" id="303682660"/>
<dbReference type="InterPro" id="IPR009045">
    <property type="entry name" value="Zn_M74/Hedgehog-like"/>
</dbReference>
<dbReference type="AlphaFoldDB" id="N9NGS8"/>
<dbReference type="Gene3D" id="3.30.1380.10">
    <property type="match status" value="1"/>
</dbReference>
<dbReference type="OrthoDB" id="5242612at2"/>